<dbReference type="PROSITE" id="PS50980">
    <property type="entry name" value="COA_CT_NTER"/>
    <property type="match status" value="1"/>
</dbReference>
<keyword evidence="4" id="KW-1185">Reference proteome</keyword>
<protein>
    <submittedName>
        <fullName evidence="3">Acyl-CoA carboxylase subunit beta</fullName>
        <ecNumber evidence="3">6.-.-.-</ecNumber>
    </submittedName>
</protein>
<evidence type="ECO:0000259" key="1">
    <source>
        <dbReference type="PROSITE" id="PS50980"/>
    </source>
</evidence>
<dbReference type="InterPro" id="IPR034733">
    <property type="entry name" value="AcCoA_carboxyl_beta"/>
</dbReference>
<evidence type="ECO:0000313" key="4">
    <source>
        <dbReference type="Proteomes" id="UP001442841"/>
    </source>
</evidence>
<dbReference type="GO" id="GO:0016874">
    <property type="term" value="F:ligase activity"/>
    <property type="evidence" value="ECO:0007669"/>
    <property type="project" value="UniProtKB-KW"/>
</dbReference>
<gene>
    <name evidence="3" type="ORF">AADG42_10615</name>
</gene>
<dbReference type="InterPro" id="IPR011763">
    <property type="entry name" value="COA_CT_C"/>
</dbReference>
<dbReference type="Proteomes" id="UP001442841">
    <property type="component" value="Chromosome"/>
</dbReference>
<evidence type="ECO:0000259" key="2">
    <source>
        <dbReference type="PROSITE" id="PS50989"/>
    </source>
</evidence>
<dbReference type="Pfam" id="PF01039">
    <property type="entry name" value="Carboxyl_trans"/>
    <property type="match status" value="1"/>
</dbReference>
<dbReference type="InterPro" id="IPR011762">
    <property type="entry name" value="COA_CT_N"/>
</dbReference>
<proteinExistence type="predicted"/>
<dbReference type="RefSeq" id="WP_425309192.1">
    <property type="nucleotide sequence ID" value="NZ_CP154795.1"/>
</dbReference>
<keyword evidence="3" id="KW-0436">Ligase</keyword>
<dbReference type="PANTHER" id="PTHR43842:SF2">
    <property type="entry name" value="PROPIONYL-COA CARBOXYLASE BETA CHAIN, MITOCHONDRIAL"/>
    <property type="match status" value="1"/>
</dbReference>
<dbReference type="InterPro" id="IPR051047">
    <property type="entry name" value="AccD/PCCB"/>
</dbReference>
<dbReference type="SUPFAM" id="SSF52096">
    <property type="entry name" value="ClpP/crotonase"/>
    <property type="match status" value="2"/>
</dbReference>
<dbReference type="EMBL" id="CP154795">
    <property type="protein sequence ID" value="XAN07734.1"/>
    <property type="molecule type" value="Genomic_DNA"/>
</dbReference>
<reference evidence="3 4" key="1">
    <citation type="submission" date="2024-04" db="EMBL/GenBank/DDBJ databases">
        <title>Isolation of an actinomycete strain from pig manure.</title>
        <authorList>
            <person name="Gong T."/>
            <person name="Yu Z."/>
            <person name="An M."/>
            <person name="Wei C."/>
            <person name="Yang W."/>
            <person name="Liu L."/>
        </authorList>
    </citation>
    <scope>NUCLEOTIDE SEQUENCE [LARGE SCALE GENOMIC DNA]</scope>
    <source>
        <strain evidence="3 4">ZF39</strain>
    </source>
</reference>
<dbReference type="Gene3D" id="3.90.226.10">
    <property type="entry name" value="2-enoyl-CoA Hydratase, Chain A, domain 1"/>
    <property type="match status" value="2"/>
</dbReference>
<dbReference type="EC" id="6.-.-.-" evidence="3"/>
<dbReference type="PROSITE" id="PS50989">
    <property type="entry name" value="COA_CT_CTER"/>
    <property type="match status" value="1"/>
</dbReference>
<sequence length="521" mass="56067">MTHREAAVPLSEKDLLELRRRRRDIALGGGEDKHATRRGKGLFSARERLAMLFQPGTFQEVGMHARHRGTAGNTDLPADGVVTGTGYVNGELVAAFAQDFTVAAGTLGKMHAEKVVDLMKYATQTGIPLVAFQDSGGARIQEAVDALSGYGEVFYWNVLSSGVIPQIAVICGPCAGGAAYSPALMDFVIMTEAHSQMFITGPEVIRAVTGRTTSLDEIGSAAVHTQISGNAHFVAADDQDAIRIVAELLSFLPANNSEDPPHDIRPELALGRDDNMNSLVPDDPSTPMDVRAVIGRLVDDGYFLEVHAGFAQNLIVGFARIEGMVVGLIANQPMHLAGALDIDASDKGARFVRFCNCFNIPLVTLVDVPGFLPGVEQERGGIIRHGAKMLFAYASSTVPKLTVILRKAYGGSYLAMCSQEMGADFVYAWPNAEIAVMGGEGAVNILHRKEIQEADDPAARRAELVQEYRQKYASPYLSAARGYITDVIEPAETRAALALSLRKTLTKSELRPPKKHGNIPL</sequence>
<accession>A0ABZ3FRL8</accession>
<name>A0ABZ3FRL8_9ACTN</name>
<organism evidence="3 4">
    <name type="scientific">Ammonicoccus fulvus</name>
    <dbReference type="NCBI Taxonomy" id="3138240"/>
    <lineage>
        <taxon>Bacteria</taxon>
        <taxon>Bacillati</taxon>
        <taxon>Actinomycetota</taxon>
        <taxon>Actinomycetes</taxon>
        <taxon>Propionibacteriales</taxon>
        <taxon>Propionibacteriaceae</taxon>
        <taxon>Ammonicoccus</taxon>
    </lineage>
</organism>
<feature type="domain" description="CoA carboxyltransferase N-terminal" evidence="1">
    <location>
        <begin position="11"/>
        <end position="264"/>
    </location>
</feature>
<dbReference type="InterPro" id="IPR029045">
    <property type="entry name" value="ClpP/crotonase-like_dom_sf"/>
</dbReference>
<evidence type="ECO:0000313" key="3">
    <source>
        <dbReference type="EMBL" id="XAN07734.1"/>
    </source>
</evidence>
<feature type="domain" description="CoA carboxyltransferase C-terminal" evidence="2">
    <location>
        <begin position="256"/>
        <end position="511"/>
    </location>
</feature>
<dbReference type="PANTHER" id="PTHR43842">
    <property type="entry name" value="PROPIONYL-COA CARBOXYLASE BETA CHAIN"/>
    <property type="match status" value="1"/>
</dbReference>